<proteinExistence type="predicted"/>
<protein>
    <submittedName>
        <fullName evidence="1">Uncharacterized protein</fullName>
    </submittedName>
</protein>
<evidence type="ECO:0000313" key="1">
    <source>
        <dbReference type="EMBL" id="JAD17766.1"/>
    </source>
</evidence>
<name>A0A0A8XV56_ARUDO</name>
<sequence length="16" mass="1740">MGGELWTGKHKVQGLV</sequence>
<dbReference type="AlphaFoldDB" id="A0A0A8XV56"/>
<reference evidence="1" key="2">
    <citation type="journal article" date="2015" name="Data Brief">
        <title>Shoot transcriptome of the giant reed, Arundo donax.</title>
        <authorList>
            <person name="Barrero R.A."/>
            <person name="Guerrero F.D."/>
            <person name="Moolhuijzen P."/>
            <person name="Goolsby J.A."/>
            <person name="Tidwell J."/>
            <person name="Bellgard S.E."/>
            <person name="Bellgard M.I."/>
        </authorList>
    </citation>
    <scope>NUCLEOTIDE SEQUENCE</scope>
    <source>
        <tissue evidence="1">Shoot tissue taken approximately 20 cm above the soil surface</tissue>
    </source>
</reference>
<dbReference type="EMBL" id="GBRH01280129">
    <property type="protein sequence ID" value="JAD17766.1"/>
    <property type="molecule type" value="Transcribed_RNA"/>
</dbReference>
<accession>A0A0A8XV56</accession>
<reference evidence="1" key="1">
    <citation type="submission" date="2014-09" db="EMBL/GenBank/DDBJ databases">
        <authorList>
            <person name="Magalhaes I.L.F."/>
            <person name="Oliveira U."/>
            <person name="Santos F.R."/>
            <person name="Vidigal T.H.D.A."/>
            <person name="Brescovit A.D."/>
            <person name="Santos A.J."/>
        </authorList>
    </citation>
    <scope>NUCLEOTIDE SEQUENCE</scope>
    <source>
        <tissue evidence="1">Shoot tissue taken approximately 20 cm above the soil surface</tissue>
    </source>
</reference>
<organism evidence="1">
    <name type="scientific">Arundo donax</name>
    <name type="common">Giant reed</name>
    <name type="synonym">Donax arundinaceus</name>
    <dbReference type="NCBI Taxonomy" id="35708"/>
    <lineage>
        <taxon>Eukaryota</taxon>
        <taxon>Viridiplantae</taxon>
        <taxon>Streptophyta</taxon>
        <taxon>Embryophyta</taxon>
        <taxon>Tracheophyta</taxon>
        <taxon>Spermatophyta</taxon>
        <taxon>Magnoliopsida</taxon>
        <taxon>Liliopsida</taxon>
        <taxon>Poales</taxon>
        <taxon>Poaceae</taxon>
        <taxon>PACMAD clade</taxon>
        <taxon>Arundinoideae</taxon>
        <taxon>Arundineae</taxon>
        <taxon>Arundo</taxon>
    </lineage>
</organism>